<accession>A0ABM1S579</accession>
<feature type="compositionally biased region" description="Basic residues" evidence="1">
    <location>
        <begin position="96"/>
        <end position="119"/>
    </location>
</feature>
<organism evidence="2 3">
    <name type="scientific">Limulus polyphemus</name>
    <name type="common">Atlantic horseshoe crab</name>
    <dbReference type="NCBI Taxonomy" id="6850"/>
    <lineage>
        <taxon>Eukaryota</taxon>
        <taxon>Metazoa</taxon>
        <taxon>Ecdysozoa</taxon>
        <taxon>Arthropoda</taxon>
        <taxon>Chelicerata</taxon>
        <taxon>Merostomata</taxon>
        <taxon>Xiphosura</taxon>
        <taxon>Limulidae</taxon>
        <taxon>Limulus</taxon>
    </lineage>
</organism>
<protein>
    <submittedName>
        <fullName evidence="3">PRKC apoptosis WT1 regulator protein-like</fullName>
    </submittedName>
</protein>
<proteinExistence type="predicted"/>
<dbReference type="GeneID" id="106457239"/>
<feature type="compositionally biased region" description="Polar residues" evidence="1">
    <location>
        <begin position="152"/>
        <end position="161"/>
    </location>
</feature>
<sequence>MASSSLSQEDADREFEISSRRSRIRTARANARNAPTSSRSAVADGGIIGDAEVTVQTGAVYTSGIGCTESSGIVSGVGDQDASPKPTSRAKDKRCPRPNHVNKGKAQRERRKLREKRRSTGVVHLPSTESTGGSTGEDEDELQLMSAETKRNTALNESFTLKDQAGEVVKESLPEPYRSRNNKSPSDLDADDEDNQDYDSTVNQSDSTVSLIQDDANRGAQRRSSSINGRPETPCSENAEELLERAREENHRLLELVKERDDKILYLEQKVSSLSRELAAAYSEKSRLEEENHSLLTGLASLKMK</sequence>
<dbReference type="PANTHER" id="PTHR15093:SF1">
    <property type="entry name" value="PRKC APOPTOSIS WT1 REGULATOR PROTEIN"/>
    <property type="match status" value="1"/>
</dbReference>
<dbReference type="Proteomes" id="UP000694941">
    <property type="component" value="Unplaced"/>
</dbReference>
<dbReference type="PANTHER" id="PTHR15093">
    <property type="entry name" value="PROSTATE APOPTOSIS RESPONSE PROTEIN PAR-4"/>
    <property type="match status" value="1"/>
</dbReference>
<name>A0ABM1S579_LIMPO</name>
<feature type="compositionally biased region" description="Low complexity" evidence="1">
    <location>
        <begin position="27"/>
        <end position="41"/>
    </location>
</feature>
<feature type="region of interest" description="Disordered" evidence="1">
    <location>
        <begin position="1"/>
        <end position="46"/>
    </location>
</feature>
<keyword evidence="2" id="KW-1185">Reference proteome</keyword>
<reference evidence="3" key="1">
    <citation type="submission" date="2025-08" db="UniProtKB">
        <authorList>
            <consortium name="RefSeq"/>
        </authorList>
    </citation>
    <scope>IDENTIFICATION</scope>
    <source>
        <tissue evidence="3">Muscle</tissue>
    </source>
</reference>
<feature type="compositionally biased region" description="Acidic residues" evidence="1">
    <location>
        <begin position="188"/>
        <end position="197"/>
    </location>
</feature>
<evidence type="ECO:0000313" key="2">
    <source>
        <dbReference type="Proteomes" id="UP000694941"/>
    </source>
</evidence>
<evidence type="ECO:0000256" key="1">
    <source>
        <dbReference type="SAM" id="MobiDB-lite"/>
    </source>
</evidence>
<evidence type="ECO:0000313" key="3">
    <source>
        <dbReference type="RefSeq" id="XP_022238784.1"/>
    </source>
</evidence>
<dbReference type="RefSeq" id="XP_022238784.1">
    <property type="nucleotide sequence ID" value="XM_022383076.1"/>
</dbReference>
<feature type="compositionally biased region" description="Polar residues" evidence="1">
    <location>
        <begin position="198"/>
        <end position="211"/>
    </location>
</feature>
<dbReference type="InterPro" id="IPR026117">
    <property type="entry name" value="Par-4"/>
</dbReference>
<gene>
    <name evidence="3" type="primary">LOC106457239</name>
</gene>
<feature type="compositionally biased region" description="Basic and acidic residues" evidence="1">
    <location>
        <begin position="164"/>
        <end position="173"/>
    </location>
</feature>
<feature type="region of interest" description="Disordered" evidence="1">
    <location>
        <begin position="65"/>
        <end position="237"/>
    </location>
</feature>